<sequence>MANRTCFEDFDWNGFWDDYDGYTGSEKVTDERIADTERLLGYKLPRSYIELIRTRNGGSPVNSCFPTDEPNSWADDHVSITSICGIGGQWGIDSDDLGSRRMIDEWGYPDIGIVFGQCPSAGHDAIMFDYSECGPQGEPSVIHVDVEVGEGEEPVRTPLAENFESFIRGLVHEHVYDTSEADKLADLETARHALFTPLLRNLCDAADTLLPEAETVLRRLAERVIEEKGFFSLHADPLSHLMYDLEFLLYVHAKGSVSIEVYLADYEKILVFGEAGTFKTGGYAPGFVADWLNERIGSGNIAEAVAGDGFVFDDGYKREVLRQAGTYHD</sequence>
<accession>A0ACC6PAC1</accession>
<protein>
    <submittedName>
        <fullName evidence="1">SMI1/KNR4 family protein</fullName>
    </submittedName>
</protein>
<name>A0ACC6PAC1_9BACL</name>
<dbReference type="Proteomes" id="UP001380953">
    <property type="component" value="Unassembled WGS sequence"/>
</dbReference>
<keyword evidence="2" id="KW-1185">Reference proteome</keyword>
<evidence type="ECO:0000313" key="2">
    <source>
        <dbReference type="Proteomes" id="UP001380953"/>
    </source>
</evidence>
<comment type="caution">
    <text evidence="1">The sequence shown here is derived from an EMBL/GenBank/DDBJ whole genome shotgun (WGS) entry which is preliminary data.</text>
</comment>
<proteinExistence type="predicted"/>
<reference evidence="1" key="1">
    <citation type="submission" date="2024-03" db="EMBL/GenBank/DDBJ databases">
        <title>Whole genome sequecning of epiphytes from Marcgravia umbellata leaves.</title>
        <authorList>
            <person name="Kumar G."/>
            <person name="Savka M.A."/>
        </authorList>
    </citation>
    <scope>NUCLEOTIDE SEQUENCE</scope>
    <source>
        <strain evidence="1">RIT_BL5</strain>
    </source>
</reference>
<gene>
    <name evidence="1" type="ORF">WKI47_08160</name>
</gene>
<evidence type="ECO:0000313" key="1">
    <source>
        <dbReference type="EMBL" id="MEJ8303876.1"/>
    </source>
</evidence>
<organism evidence="1 2">
    <name type="scientific">Saccharibacillus sacchari</name>
    <dbReference type="NCBI Taxonomy" id="456493"/>
    <lineage>
        <taxon>Bacteria</taxon>
        <taxon>Bacillati</taxon>
        <taxon>Bacillota</taxon>
        <taxon>Bacilli</taxon>
        <taxon>Bacillales</taxon>
        <taxon>Paenibacillaceae</taxon>
        <taxon>Saccharibacillus</taxon>
    </lineage>
</organism>
<dbReference type="EMBL" id="JBBKAR010000026">
    <property type="protein sequence ID" value="MEJ8303876.1"/>
    <property type="molecule type" value="Genomic_DNA"/>
</dbReference>